<keyword evidence="6" id="KW-0732">Signal</keyword>
<comment type="subcellular location">
    <subcellularLocation>
        <location evidence="1">Nucleus</location>
    </subcellularLocation>
</comment>
<reference evidence="8 9" key="1">
    <citation type="submission" date="2020-06" db="EMBL/GenBank/DDBJ databases">
        <authorList>
            <person name="Li R."/>
            <person name="Bekaert M."/>
        </authorList>
    </citation>
    <scope>NUCLEOTIDE SEQUENCE [LARGE SCALE GENOMIC DNA]</scope>
    <source>
        <strain evidence="9">wild</strain>
    </source>
</reference>
<evidence type="ECO:0000256" key="5">
    <source>
        <dbReference type="SAM" id="MobiDB-lite"/>
    </source>
</evidence>
<protein>
    <recommendedName>
        <fullName evidence="7">Histone deacetylase domain-containing protein</fullName>
    </recommendedName>
</protein>
<dbReference type="InterPro" id="IPR023801">
    <property type="entry name" value="His_deacetylse_dom"/>
</dbReference>
<evidence type="ECO:0000256" key="6">
    <source>
        <dbReference type="SAM" id="SignalP"/>
    </source>
</evidence>
<dbReference type="EMBL" id="CACVKT020007145">
    <property type="protein sequence ID" value="CAC5405956.1"/>
    <property type="molecule type" value="Genomic_DNA"/>
</dbReference>
<dbReference type="InterPro" id="IPR037138">
    <property type="entry name" value="His_deacetylse_dom_sf"/>
</dbReference>
<dbReference type="PRINTS" id="PR01270">
    <property type="entry name" value="HDASUPER"/>
</dbReference>
<dbReference type="Pfam" id="PF00850">
    <property type="entry name" value="Hist_deacetyl"/>
    <property type="match status" value="3"/>
</dbReference>
<dbReference type="PANTHER" id="PTHR10625">
    <property type="entry name" value="HISTONE DEACETYLASE HDAC1-RELATED"/>
    <property type="match status" value="1"/>
</dbReference>
<dbReference type="OrthoDB" id="424012at2759"/>
<dbReference type="CDD" id="cd10002">
    <property type="entry name" value="HDAC10_HDAC6-dom1"/>
    <property type="match status" value="1"/>
</dbReference>
<sequence>MFGAQILLVICASENVSLSAEVTSEKLYSRDVDLQAGQSTVNSYTYRIQNTNFYWQRKNKWTMAEVPTNFDGDNESNLKDVHLSEEEKRKSHKELLEEIKRKGREELAQNREERKTKREEKNMAESDSPDEEDYYIRTLSAMSISLQKPEKVLGTGLVYDELMLKHKNDWDPNFPEKPERISEPFKRCSELHLVERCIRIETQYGTEDMVLLQHTRELLEKVKSTSQMNKQQLQEFSQHYDSVYCNQSSYECALVALGSIIELMEQILKKKITNGLAITRPPGHHSMNDALCGFCIFNNVAIAAKHAVDNLGVKKVLIVDWDVHHGQATQKMFYDDPRVLYFSIHRYEYGNYWPNLRESDYDFIGKDKSLGFNINVPLNQTGMTDKDYLAVFHHVLLPVAYEFCPDLILVSAGYDCAIGCPEFCPDLVLVSAGYDCSIGDYKGEMMVSPACFGHMTHFLMGLADGRVCVCLEGGYCIKSLSESVALTLKALLRDPCPLLPPQIEPSDSVAETILNVIKVLRPYWSCFHYQDLLEDDSEDLCSFEEVNKLPPRSDVKFDKEENDSKMFPLTYTYPEEVEEVYFLQKKFDPIIDQLIAETALMRPPYRTCIVYDDDMRAHKADSRGHPEDPDRITRIFDKHVELGLLERCLRVQSRHATESELQLIHSSKYVEEMKELPEKTVFDLRKLAWNYNSIYLCQETYNCALLATGSLLNVVHTVLTGQASSGVAVVRPPGHHAECTKCMGFCFFNNVAIAAKYAQDKFGLKRVLILDWDVHHGNGTQHQFYQDNSVLLINLHRYDYGCFYPSSEDGSEEKVGEGEGEGYNVNIAWNHGFMGDAEYVAAFHQIVMPIASQYSPELVLVSAGFDSAIGDPLGGYMISPSGYAHMTHMLSSLANGRVILSLEGGYNLTSISHSMCMCTSVLLGDSCPSLQITKPMDR</sequence>
<proteinExistence type="inferred from homology"/>
<dbReference type="InterPro" id="IPR000286">
    <property type="entry name" value="HDACs"/>
</dbReference>
<keyword evidence="4" id="KW-0539">Nucleus</keyword>
<name>A0A6J8DD28_MYTCO</name>
<organism evidence="8 9">
    <name type="scientific">Mytilus coruscus</name>
    <name type="common">Sea mussel</name>
    <dbReference type="NCBI Taxonomy" id="42192"/>
    <lineage>
        <taxon>Eukaryota</taxon>
        <taxon>Metazoa</taxon>
        <taxon>Spiralia</taxon>
        <taxon>Lophotrochozoa</taxon>
        <taxon>Mollusca</taxon>
        <taxon>Bivalvia</taxon>
        <taxon>Autobranchia</taxon>
        <taxon>Pteriomorphia</taxon>
        <taxon>Mytilida</taxon>
        <taxon>Mytiloidea</taxon>
        <taxon>Mytilidae</taxon>
        <taxon>Mytilinae</taxon>
        <taxon>Mytilus</taxon>
    </lineage>
</organism>
<feature type="domain" description="Histone deacetylase" evidence="7">
    <location>
        <begin position="625"/>
        <end position="921"/>
    </location>
</feature>
<dbReference type="GO" id="GO:0016787">
    <property type="term" value="F:hydrolase activity"/>
    <property type="evidence" value="ECO:0007669"/>
    <property type="project" value="UniProtKB-KW"/>
</dbReference>
<evidence type="ECO:0000256" key="1">
    <source>
        <dbReference type="ARBA" id="ARBA00004123"/>
    </source>
</evidence>
<dbReference type="GO" id="GO:0040029">
    <property type="term" value="P:epigenetic regulation of gene expression"/>
    <property type="evidence" value="ECO:0007669"/>
    <property type="project" value="TreeGrafter"/>
</dbReference>
<dbReference type="Gene3D" id="3.40.800.20">
    <property type="entry name" value="Histone deacetylase domain"/>
    <property type="match status" value="3"/>
</dbReference>
<feature type="signal peptide" evidence="6">
    <location>
        <begin position="1"/>
        <end position="19"/>
    </location>
</feature>
<dbReference type="InterPro" id="IPR023696">
    <property type="entry name" value="Ureohydrolase_dom_sf"/>
</dbReference>
<feature type="compositionally biased region" description="Basic and acidic residues" evidence="5">
    <location>
        <begin position="100"/>
        <end position="124"/>
    </location>
</feature>
<evidence type="ECO:0000313" key="9">
    <source>
        <dbReference type="Proteomes" id="UP000507470"/>
    </source>
</evidence>
<dbReference type="GO" id="GO:0004407">
    <property type="term" value="F:histone deacetylase activity"/>
    <property type="evidence" value="ECO:0007669"/>
    <property type="project" value="TreeGrafter"/>
</dbReference>
<keyword evidence="3" id="KW-0378">Hydrolase</keyword>
<evidence type="ECO:0000256" key="3">
    <source>
        <dbReference type="ARBA" id="ARBA00022801"/>
    </source>
</evidence>
<dbReference type="GO" id="GO:0000118">
    <property type="term" value="C:histone deacetylase complex"/>
    <property type="evidence" value="ECO:0007669"/>
    <property type="project" value="TreeGrafter"/>
</dbReference>
<gene>
    <name evidence="8" type="ORF">MCOR_39588</name>
</gene>
<evidence type="ECO:0000256" key="2">
    <source>
        <dbReference type="ARBA" id="ARBA00007738"/>
    </source>
</evidence>
<feature type="region of interest" description="Disordered" evidence="5">
    <location>
        <begin position="100"/>
        <end position="132"/>
    </location>
</feature>
<feature type="chain" id="PRO_5026650871" description="Histone deacetylase domain-containing protein" evidence="6">
    <location>
        <begin position="20"/>
        <end position="938"/>
    </location>
</feature>
<comment type="similarity">
    <text evidence="2">Belongs to the histone deacetylase family. HD type 2 subfamily.</text>
</comment>
<evidence type="ECO:0000259" key="7">
    <source>
        <dbReference type="Pfam" id="PF00850"/>
    </source>
</evidence>
<dbReference type="Proteomes" id="UP000507470">
    <property type="component" value="Unassembled WGS sequence"/>
</dbReference>
<dbReference type="SUPFAM" id="SSF52768">
    <property type="entry name" value="Arginase/deacetylase"/>
    <property type="match status" value="3"/>
</dbReference>
<feature type="domain" description="Histone deacetylase" evidence="7">
    <location>
        <begin position="175"/>
        <end position="417"/>
    </location>
</feature>
<dbReference type="PANTHER" id="PTHR10625:SF38">
    <property type="entry name" value="HISTONE DEACETYLASE 6, ISOFORM G"/>
    <property type="match status" value="1"/>
</dbReference>
<feature type="domain" description="Histone deacetylase" evidence="7">
    <location>
        <begin position="422"/>
        <end position="490"/>
    </location>
</feature>
<evidence type="ECO:0000256" key="4">
    <source>
        <dbReference type="ARBA" id="ARBA00023242"/>
    </source>
</evidence>
<accession>A0A6J8DD28</accession>
<dbReference type="FunFam" id="3.40.800.20:FF:000005">
    <property type="entry name" value="histone deacetylase 6"/>
    <property type="match status" value="1"/>
</dbReference>
<dbReference type="AlphaFoldDB" id="A0A6J8DD28"/>
<keyword evidence="9" id="KW-1185">Reference proteome</keyword>
<evidence type="ECO:0000313" key="8">
    <source>
        <dbReference type="EMBL" id="CAC5405956.1"/>
    </source>
</evidence>